<dbReference type="RefSeq" id="XP_030836644.1">
    <property type="nucleotide sequence ID" value="XM_030980784.1"/>
</dbReference>
<name>A0A7M7NHQ2_STRPU</name>
<sequence>MHTENFKFQRKGNEEQHKVNVKIHRKLKEAEDCLNESNDTSGAVAGAKGKIVEGIDLVEKRQKLIKMADSSPLGWKLVAEYERNTLADDSEDEKRMLKAETRAERKGKKVKKMAPRRFQPYDGSKASWNSNAKEQEFYSSIRHGPGGSILRCLRMSERSQGYVLHAGNRDTGGTSVRPGQAEISGFRSTQGGFR</sequence>
<organism evidence="2 3">
    <name type="scientific">Strongylocentrotus purpuratus</name>
    <name type="common">Purple sea urchin</name>
    <dbReference type="NCBI Taxonomy" id="7668"/>
    <lineage>
        <taxon>Eukaryota</taxon>
        <taxon>Metazoa</taxon>
        <taxon>Echinodermata</taxon>
        <taxon>Eleutherozoa</taxon>
        <taxon>Echinozoa</taxon>
        <taxon>Echinoidea</taxon>
        <taxon>Euechinoidea</taxon>
        <taxon>Echinacea</taxon>
        <taxon>Camarodonta</taxon>
        <taxon>Echinidea</taxon>
        <taxon>Strongylocentrotidae</taxon>
        <taxon>Strongylocentrotus</taxon>
    </lineage>
</organism>
<evidence type="ECO:0000313" key="2">
    <source>
        <dbReference type="EnsemblMetazoa" id="XP_030836644"/>
    </source>
</evidence>
<reference evidence="2" key="2">
    <citation type="submission" date="2021-01" db="UniProtKB">
        <authorList>
            <consortium name="EnsemblMetazoa"/>
        </authorList>
    </citation>
    <scope>IDENTIFICATION</scope>
</reference>
<protein>
    <submittedName>
        <fullName evidence="2">Uncharacterized protein</fullName>
    </submittedName>
</protein>
<feature type="region of interest" description="Disordered" evidence="1">
    <location>
        <begin position="165"/>
        <end position="194"/>
    </location>
</feature>
<reference evidence="3" key="1">
    <citation type="submission" date="2015-02" db="EMBL/GenBank/DDBJ databases">
        <title>Genome sequencing for Strongylocentrotus purpuratus.</title>
        <authorList>
            <person name="Murali S."/>
            <person name="Liu Y."/>
            <person name="Vee V."/>
            <person name="English A."/>
            <person name="Wang M."/>
            <person name="Skinner E."/>
            <person name="Han Y."/>
            <person name="Muzny D.M."/>
            <person name="Worley K.C."/>
            <person name="Gibbs R.A."/>
        </authorList>
    </citation>
    <scope>NUCLEOTIDE SEQUENCE</scope>
</reference>
<dbReference type="InParanoid" id="A0A7M7NHQ2"/>
<dbReference type="EnsemblMetazoa" id="XM_030980784">
    <property type="protein sequence ID" value="XP_030836644"/>
    <property type="gene ID" value="LOC115922252"/>
</dbReference>
<evidence type="ECO:0000256" key="1">
    <source>
        <dbReference type="SAM" id="MobiDB-lite"/>
    </source>
</evidence>
<keyword evidence="3" id="KW-1185">Reference proteome</keyword>
<dbReference type="OrthoDB" id="6154981at2759"/>
<dbReference type="Proteomes" id="UP000007110">
    <property type="component" value="Unassembled WGS sequence"/>
</dbReference>
<evidence type="ECO:0000313" key="3">
    <source>
        <dbReference type="Proteomes" id="UP000007110"/>
    </source>
</evidence>
<dbReference type="AlphaFoldDB" id="A0A7M7NHQ2"/>
<accession>A0A7M7NHQ2</accession>
<dbReference type="KEGG" id="spu:115922252"/>
<dbReference type="GeneID" id="115922252"/>
<proteinExistence type="predicted"/>